<feature type="region of interest" description="Disordered" evidence="3">
    <location>
        <begin position="533"/>
        <end position="552"/>
    </location>
</feature>
<evidence type="ECO:0000256" key="2">
    <source>
        <dbReference type="ARBA" id="ARBA00022801"/>
    </source>
</evidence>
<dbReference type="InterPro" id="IPR050738">
    <property type="entry name" value="Sulfatase"/>
</dbReference>
<evidence type="ECO:0000313" key="5">
    <source>
        <dbReference type="EMBL" id="MDO5989623.1"/>
    </source>
</evidence>
<reference evidence="5" key="1">
    <citation type="submission" date="2023-07" db="EMBL/GenBank/DDBJ databases">
        <title>Two novel species in the genus Flavivirga.</title>
        <authorList>
            <person name="Kwon K."/>
        </authorList>
    </citation>
    <scope>NUCLEOTIDE SEQUENCE</scope>
    <source>
        <strain evidence="5">KACC 14157</strain>
    </source>
</reference>
<dbReference type="Gene3D" id="3.40.720.10">
    <property type="entry name" value="Alkaline Phosphatase, subunit A"/>
    <property type="match status" value="1"/>
</dbReference>
<feature type="compositionally biased region" description="Basic and acidic residues" evidence="3">
    <location>
        <begin position="179"/>
        <end position="190"/>
    </location>
</feature>
<comment type="caution">
    <text evidence="5">The sequence shown here is derived from an EMBL/GenBank/DDBJ whole genome shotgun (WGS) entry which is preliminary data.</text>
</comment>
<keyword evidence="6" id="KW-1185">Reference proteome</keyword>
<dbReference type="SUPFAM" id="SSF53649">
    <property type="entry name" value="Alkaline phosphatase-like"/>
    <property type="match status" value="1"/>
</dbReference>
<dbReference type="Gene3D" id="3.30.1120.10">
    <property type="match status" value="1"/>
</dbReference>
<protein>
    <submittedName>
        <fullName evidence="5">Sulfatase-like hydrolase/transferase</fullName>
    </submittedName>
</protein>
<organism evidence="5 6">
    <name type="scientific">Flavivirga amylovorans</name>
    <dbReference type="NCBI Taxonomy" id="870486"/>
    <lineage>
        <taxon>Bacteria</taxon>
        <taxon>Pseudomonadati</taxon>
        <taxon>Bacteroidota</taxon>
        <taxon>Flavobacteriia</taxon>
        <taxon>Flavobacteriales</taxon>
        <taxon>Flavobacteriaceae</taxon>
        <taxon>Flavivirga</taxon>
    </lineage>
</organism>
<dbReference type="PANTHER" id="PTHR42693:SF53">
    <property type="entry name" value="ENDO-4-O-SULFATASE"/>
    <property type="match status" value="1"/>
</dbReference>
<name>A0ABT8X6J1_9FLAO</name>
<feature type="region of interest" description="Disordered" evidence="3">
    <location>
        <begin position="179"/>
        <end position="202"/>
    </location>
</feature>
<proteinExistence type="inferred from homology"/>
<sequence>MKLQDGKNIIPYLFFITLTLFNSCTKSEEKKPNILFIMMDDLGYGQFGIYNDTITTADFDSYFVKLVDSLQGYSLDKSLEFSKTAIPTLTNLAKEGLVFTNAYTTSSICAPSRLGIATGTSQNRFGVYTNADCDNSGLIPGTHLAEQLKKRNYNTAHIGKWHIGKKDKQLLENIKPDLSKQKRNKRDTNKIKKSGYNGSVTKEQHPLNNGFDYYYGYNHWSSDFYNATNVWENFKHAGKQENYNTDTFTDKAIEFIDNQVKSDNPFYVQLHYHAVHDSLEPVAPKKYYSKFNSDSHVLNNFYAHVYGVDANVKRIIKYLKSKEEYKNTLIVFTSDNGAMSAGVYNNHKTGSPLPANTPFPGHKGTYFQGGIRVPMFVHWPKGLKTHGISNQLVSTMDILPTAIAISGGKVPDKIDGKSMLPLINKNTNIPIHDHLTWSGIHSYKWGYLITKSTKNVREEPYFAPPAWVVIKGDYLLRFTGILEKGVYLESMAGRDPVLELFNIKNDPAESHDLADKMPDLVKELSALYYEDSKDYAPPSNWKKSKWKELRKT</sequence>
<feature type="domain" description="Sulfatase N-terminal" evidence="4">
    <location>
        <begin position="32"/>
        <end position="405"/>
    </location>
</feature>
<dbReference type="InterPro" id="IPR017850">
    <property type="entry name" value="Alkaline_phosphatase_core_sf"/>
</dbReference>
<dbReference type="RefSeq" id="WP_303284292.1">
    <property type="nucleotide sequence ID" value="NZ_BAABCZ010000007.1"/>
</dbReference>
<evidence type="ECO:0000259" key="4">
    <source>
        <dbReference type="Pfam" id="PF00884"/>
    </source>
</evidence>
<accession>A0ABT8X6J1</accession>
<dbReference type="EMBL" id="JAUOEM010000010">
    <property type="protein sequence ID" value="MDO5989623.1"/>
    <property type="molecule type" value="Genomic_DNA"/>
</dbReference>
<keyword evidence="2" id="KW-0378">Hydrolase</keyword>
<comment type="similarity">
    <text evidence="1">Belongs to the sulfatase family.</text>
</comment>
<dbReference type="PANTHER" id="PTHR42693">
    <property type="entry name" value="ARYLSULFATASE FAMILY MEMBER"/>
    <property type="match status" value="1"/>
</dbReference>
<evidence type="ECO:0000313" key="6">
    <source>
        <dbReference type="Proteomes" id="UP001176891"/>
    </source>
</evidence>
<dbReference type="Pfam" id="PF00884">
    <property type="entry name" value="Sulfatase"/>
    <property type="match status" value="1"/>
</dbReference>
<dbReference type="InterPro" id="IPR000917">
    <property type="entry name" value="Sulfatase_N"/>
</dbReference>
<evidence type="ECO:0000256" key="3">
    <source>
        <dbReference type="SAM" id="MobiDB-lite"/>
    </source>
</evidence>
<evidence type="ECO:0000256" key="1">
    <source>
        <dbReference type="ARBA" id="ARBA00008779"/>
    </source>
</evidence>
<gene>
    <name evidence="5" type="ORF">Q4Q39_19645</name>
</gene>
<dbReference type="Proteomes" id="UP001176891">
    <property type="component" value="Unassembled WGS sequence"/>
</dbReference>